<evidence type="ECO:0000256" key="4">
    <source>
        <dbReference type="ARBA" id="ARBA00023015"/>
    </source>
</evidence>
<dbReference type="InterPro" id="IPR053793">
    <property type="entry name" value="PB1-like"/>
</dbReference>
<proteinExistence type="inferred from homology"/>
<evidence type="ECO:0000256" key="6">
    <source>
        <dbReference type="ARBA" id="ARBA00023242"/>
    </source>
</evidence>
<dbReference type="InterPro" id="IPR003311">
    <property type="entry name" value="AUX_IAA"/>
</dbReference>
<comment type="subunit">
    <text evidence="8">Homodimers and heterodimers.</text>
</comment>
<feature type="domain" description="PB1" evidence="10">
    <location>
        <begin position="92"/>
        <end position="178"/>
    </location>
</feature>
<dbReference type="Proteomes" id="UP001153076">
    <property type="component" value="Unassembled WGS sequence"/>
</dbReference>
<keyword evidence="6 8" id="KW-0539">Nucleus</keyword>
<feature type="region of interest" description="Disordered" evidence="9">
    <location>
        <begin position="1"/>
        <end position="57"/>
    </location>
</feature>
<keyword evidence="7 8" id="KW-0927">Auxin signaling pathway</keyword>
<accession>A0A9Q1QRM7</accession>
<dbReference type="OrthoDB" id="1926344at2759"/>
<dbReference type="AlphaFoldDB" id="A0A9Q1QRM7"/>
<evidence type="ECO:0000259" key="10">
    <source>
        <dbReference type="PROSITE" id="PS51745"/>
    </source>
</evidence>
<evidence type="ECO:0000256" key="3">
    <source>
        <dbReference type="ARBA" id="ARBA00022491"/>
    </source>
</evidence>
<evidence type="ECO:0000256" key="1">
    <source>
        <dbReference type="ARBA" id="ARBA00004123"/>
    </source>
</evidence>
<evidence type="ECO:0000256" key="5">
    <source>
        <dbReference type="ARBA" id="ARBA00023163"/>
    </source>
</evidence>
<dbReference type="EMBL" id="JAKOGI010000006">
    <property type="protein sequence ID" value="KAJ8452022.1"/>
    <property type="molecule type" value="Genomic_DNA"/>
</dbReference>
<evidence type="ECO:0000256" key="8">
    <source>
        <dbReference type="RuleBase" id="RU004549"/>
    </source>
</evidence>
<comment type="caution">
    <text evidence="11">The sequence shown here is derived from an EMBL/GenBank/DDBJ whole genome shotgun (WGS) entry which is preliminary data.</text>
</comment>
<sequence>MGTLVGSELEITELRLGLPGGTKTSRETDSERDQKNERKRVFLETEQQGAGTKGSHKSMAVGWPPVCSYRKRSIGSEKECMEAHGGHGSYSKRLVKISKDGVPILRKIDVGDFKDYFDLAAAVEKLFACSTLGEAMKDAENAEYVPIYEDKDGDWLLIGDVPWKMFVESCKRMRIMRKSDAKGFGVQSK</sequence>
<keyword evidence="5 8" id="KW-0804">Transcription</keyword>
<gene>
    <name evidence="11" type="ORF">Cgig2_016603</name>
</gene>
<evidence type="ECO:0000256" key="9">
    <source>
        <dbReference type="SAM" id="MobiDB-lite"/>
    </source>
</evidence>
<dbReference type="GO" id="GO:0006355">
    <property type="term" value="P:regulation of DNA-templated transcription"/>
    <property type="evidence" value="ECO:0007669"/>
    <property type="project" value="InterPro"/>
</dbReference>
<protein>
    <recommendedName>
        <fullName evidence="8">Auxin-responsive protein</fullName>
    </recommendedName>
</protein>
<dbReference type="PANTHER" id="PTHR31734">
    <property type="entry name" value="AUXIN-RESPONSIVE PROTEIN IAA17"/>
    <property type="match status" value="1"/>
</dbReference>
<evidence type="ECO:0000313" key="12">
    <source>
        <dbReference type="Proteomes" id="UP001153076"/>
    </source>
</evidence>
<keyword evidence="4 8" id="KW-0805">Transcription regulation</keyword>
<feature type="compositionally biased region" description="Basic and acidic residues" evidence="9">
    <location>
        <begin position="24"/>
        <end position="43"/>
    </location>
</feature>
<dbReference type="Gene3D" id="3.10.20.90">
    <property type="entry name" value="Phosphatidylinositol 3-kinase Catalytic Subunit, Chain A, domain 1"/>
    <property type="match status" value="1"/>
</dbReference>
<dbReference type="SUPFAM" id="SSF54277">
    <property type="entry name" value="CAD &amp; PB1 domains"/>
    <property type="match status" value="1"/>
</dbReference>
<name>A0A9Q1QRM7_9CARY</name>
<dbReference type="GO" id="GO:0009734">
    <property type="term" value="P:auxin-activated signaling pathway"/>
    <property type="evidence" value="ECO:0007669"/>
    <property type="project" value="UniProtKB-UniRule"/>
</dbReference>
<keyword evidence="3 8" id="KW-0678">Repressor</keyword>
<dbReference type="PROSITE" id="PS51745">
    <property type="entry name" value="PB1"/>
    <property type="match status" value="1"/>
</dbReference>
<dbReference type="InterPro" id="IPR033389">
    <property type="entry name" value="AUX/IAA_dom"/>
</dbReference>
<reference evidence="11" key="1">
    <citation type="submission" date="2022-04" db="EMBL/GenBank/DDBJ databases">
        <title>Carnegiea gigantea Genome sequencing and assembly v2.</title>
        <authorList>
            <person name="Copetti D."/>
            <person name="Sanderson M.J."/>
            <person name="Burquez A."/>
            <person name="Wojciechowski M.F."/>
        </authorList>
    </citation>
    <scope>NUCLEOTIDE SEQUENCE</scope>
    <source>
        <strain evidence="11">SGP5-SGP5p</strain>
        <tissue evidence="11">Aerial part</tissue>
    </source>
</reference>
<dbReference type="Pfam" id="PF02309">
    <property type="entry name" value="AUX_IAA"/>
    <property type="match status" value="1"/>
</dbReference>
<comment type="function">
    <text evidence="8">Aux/IAA proteins are short-lived transcriptional factors that function as repressors of early auxin response genes at low auxin concentrations.</text>
</comment>
<evidence type="ECO:0000256" key="2">
    <source>
        <dbReference type="ARBA" id="ARBA00006728"/>
    </source>
</evidence>
<keyword evidence="12" id="KW-1185">Reference proteome</keyword>
<dbReference type="PANTHER" id="PTHR31734:SF87">
    <property type="entry name" value="AUXIN-RESPONSIVE PROTEIN IAA5"/>
    <property type="match status" value="1"/>
</dbReference>
<evidence type="ECO:0000313" key="11">
    <source>
        <dbReference type="EMBL" id="KAJ8452022.1"/>
    </source>
</evidence>
<evidence type="ECO:0000256" key="7">
    <source>
        <dbReference type="ARBA" id="ARBA00023294"/>
    </source>
</evidence>
<comment type="subcellular location">
    <subcellularLocation>
        <location evidence="1 8">Nucleus</location>
    </subcellularLocation>
</comment>
<dbReference type="GO" id="GO:0005634">
    <property type="term" value="C:nucleus"/>
    <property type="evidence" value="ECO:0007669"/>
    <property type="project" value="UniProtKB-SubCell"/>
</dbReference>
<organism evidence="11 12">
    <name type="scientific">Carnegiea gigantea</name>
    <dbReference type="NCBI Taxonomy" id="171969"/>
    <lineage>
        <taxon>Eukaryota</taxon>
        <taxon>Viridiplantae</taxon>
        <taxon>Streptophyta</taxon>
        <taxon>Embryophyta</taxon>
        <taxon>Tracheophyta</taxon>
        <taxon>Spermatophyta</taxon>
        <taxon>Magnoliopsida</taxon>
        <taxon>eudicotyledons</taxon>
        <taxon>Gunneridae</taxon>
        <taxon>Pentapetalae</taxon>
        <taxon>Caryophyllales</taxon>
        <taxon>Cactineae</taxon>
        <taxon>Cactaceae</taxon>
        <taxon>Cactoideae</taxon>
        <taxon>Echinocereeae</taxon>
        <taxon>Carnegiea</taxon>
    </lineage>
</organism>
<comment type="similarity">
    <text evidence="2 8">Belongs to the Aux/IAA family.</text>
</comment>